<keyword evidence="1" id="KW-0812">Transmembrane</keyword>
<evidence type="ECO:0000313" key="2">
    <source>
        <dbReference type="EMBL" id="KAF5927833.1"/>
    </source>
</evidence>
<feature type="non-terminal residue" evidence="2">
    <location>
        <position position="1"/>
    </location>
</feature>
<accession>A0A7J7FIF2</accession>
<feature type="transmembrane region" description="Helical" evidence="1">
    <location>
        <begin position="34"/>
        <end position="60"/>
    </location>
</feature>
<organism evidence="2 3">
    <name type="scientific">Diceros bicornis minor</name>
    <name type="common">South-central black rhinoceros</name>
    <dbReference type="NCBI Taxonomy" id="77932"/>
    <lineage>
        <taxon>Eukaryota</taxon>
        <taxon>Metazoa</taxon>
        <taxon>Chordata</taxon>
        <taxon>Craniata</taxon>
        <taxon>Vertebrata</taxon>
        <taxon>Euteleostomi</taxon>
        <taxon>Mammalia</taxon>
        <taxon>Eutheria</taxon>
        <taxon>Laurasiatheria</taxon>
        <taxon>Perissodactyla</taxon>
        <taxon>Rhinocerotidae</taxon>
        <taxon>Diceros</taxon>
    </lineage>
</organism>
<comment type="caution">
    <text evidence="2">The sequence shown here is derived from an EMBL/GenBank/DDBJ whole genome shotgun (WGS) entry which is preliminary data.</text>
</comment>
<dbReference type="AlphaFoldDB" id="A0A7J7FIF2"/>
<keyword evidence="1" id="KW-0472">Membrane</keyword>
<keyword evidence="1" id="KW-1133">Transmembrane helix</keyword>
<evidence type="ECO:0000313" key="3">
    <source>
        <dbReference type="Proteomes" id="UP000551758"/>
    </source>
</evidence>
<keyword evidence="3" id="KW-1185">Reference proteome</keyword>
<dbReference type="EMBL" id="JACDTQ010000550">
    <property type="protein sequence ID" value="KAF5927833.1"/>
    <property type="molecule type" value="Genomic_DNA"/>
</dbReference>
<dbReference type="Proteomes" id="UP000551758">
    <property type="component" value="Unassembled WGS sequence"/>
</dbReference>
<reference evidence="2 3" key="1">
    <citation type="journal article" date="2020" name="Mol. Biol. Evol.">
        <title>Interspecific Gene Flow and the Evolution of Specialization in Black and White Rhinoceros.</title>
        <authorList>
            <person name="Moodley Y."/>
            <person name="Westbury M.V."/>
            <person name="Russo I.M."/>
            <person name="Gopalakrishnan S."/>
            <person name="Rakotoarivelo A."/>
            <person name="Olsen R.A."/>
            <person name="Prost S."/>
            <person name="Tunstall T."/>
            <person name="Ryder O.A."/>
            <person name="Dalen L."/>
            <person name="Bruford M.W."/>
        </authorList>
    </citation>
    <scope>NUCLEOTIDE SEQUENCE [LARGE SCALE GENOMIC DNA]</scope>
    <source>
        <strain evidence="2">SBR-YM</strain>
        <tissue evidence="2">Skin</tissue>
    </source>
</reference>
<sequence>CFWCNEDKACKKFCFPYFRCRLTSAYWLNCRVDLFGFLMLLLIAILIIALIWSCCIYHYYLQEYVHFIL</sequence>
<evidence type="ECO:0000256" key="1">
    <source>
        <dbReference type="SAM" id="Phobius"/>
    </source>
</evidence>
<protein>
    <submittedName>
        <fullName evidence="2">Uncharacterized protein</fullName>
    </submittedName>
</protein>
<feature type="non-terminal residue" evidence="2">
    <location>
        <position position="69"/>
    </location>
</feature>
<proteinExistence type="predicted"/>
<gene>
    <name evidence="2" type="ORF">HPG69_000739</name>
</gene>
<name>A0A7J7FIF2_DICBM</name>